<accession>A0ABW6T0V8</accession>
<proteinExistence type="predicted"/>
<organism evidence="2 3">
    <name type="scientific">Microtetraspora malaysiensis</name>
    <dbReference type="NCBI Taxonomy" id="161358"/>
    <lineage>
        <taxon>Bacteria</taxon>
        <taxon>Bacillati</taxon>
        <taxon>Actinomycetota</taxon>
        <taxon>Actinomycetes</taxon>
        <taxon>Streptosporangiales</taxon>
        <taxon>Streptosporangiaceae</taxon>
        <taxon>Microtetraspora</taxon>
    </lineage>
</organism>
<keyword evidence="3" id="KW-1185">Reference proteome</keyword>
<reference evidence="2 3" key="1">
    <citation type="submission" date="2024-10" db="EMBL/GenBank/DDBJ databases">
        <title>The Natural Products Discovery Center: Release of the First 8490 Sequenced Strains for Exploring Actinobacteria Biosynthetic Diversity.</title>
        <authorList>
            <person name="Kalkreuter E."/>
            <person name="Kautsar S.A."/>
            <person name="Yang D."/>
            <person name="Bader C.D."/>
            <person name="Teijaro C.N."/>
            <person name="Fluegel L."/>
            <person name="Davis C.M."/>
            <person name="Simpson J.R."/>
            <person name="Lauterbach L."/>
            <person name="Steele A.D."/>
            <person name="Gui C."/>
            <person name="Meng S."/>
            <person name="Li G."/>
            <person name="Viehrig K."/>
            <person name="Ye F."/>
            <person name="Su P."/>
            <person name="Kiefer A.F."/>
            <person name="Nichols A."/>
            <person name="Cepeda A.J."/>
            <person name="Yan W."/>
            <person name="Fan B."/>
            <person name="Jiang Y."/>
            <person name="Adhikari A."/>
            <person name="Zheng C.-J."/>
            <person name="Schuster L."/>
            <person name="Cowan T.M."/>
            <person name="Smanski M.J."/>
            <person name="Chevrette M.G."/>
            <person name="De Carvalho L.P.S."/>
            <person name="Shen B."/>
        </authorList>
    </citation>
    <scope>NUCLEOTIDE SEQUENCE [LARGE SCALE GENOMIC DNA]</scope>
    <source>
        <strain evidence="2 3">NPDC002173</strain>
    </source>
</reference>
<evidence type="ECO:0000313" key="3">
    <source>
        <dbReference type="Proteomes" id="UP001602013"/>
    </source>
</evidence>
<dbReference type="EMBL" id="JBIASD010000034">
    <property type="protein sequence ID" value="MFF3670707.1"/>
    <property type="molecule type" value="Genomic_DNA"/>
</dbReference>
<comment type="caution">
    <text evidence="2">The sequence shown here is derived from an EMBL/GenBank/DDBJ whole genome shotgun (WGS) entry which is preliminary data.</text>
</comment>
<sequence>MPKADLKELLDAYTEAAADDFIEKKFDLRFFTWADLWADKNLTPRLDDHFDRRLNTRLDTLVQARVANRIDDRIDRRIKQWLIATRTPAEERPTAEDPQPLTEKPSPPPGPEEGEPAETLVTAAELVELLGDVKIGTDRVRAAAGVPAYMIGGVGSTTRRSGRRRTCTYRQAWC</sequence>
<dbReference type="Proteomes" id="UP001602013">
    <property type="component" value="Unassembled WGS sequence"/>
</dbReference>
<protein>
    <submittedName>
        <fullName evidence="2">Uncharacterized protein</fullName>
    </submittedName>
</protein>
<name>A0ABW6T0V8_9ACTN</name>
<evidence type="ECO:0000313" key="2">
    <source>
        <dbReference type="EMBL" id="MFF3670707.1"/>
    </source>
</evidence>
<evidence type="ECO:0000256" key="1">
    <source>
        <dbReference type="SAM" id="MobiDB-lite"/>
    </source>
</evidence>
<dbReference type="RefSeq" id="WP_387416916.1">
    <property type="nucleotide sequence ID" value="NZ_JBIASD010000034.1"/>
</dbReference>
<feature type="region of interest" description="Disordered" evidence="1">
    <location>
        <begin position="85"/>
        <end position="117"/>
    </location>
</feature>
<gene>
    <name evidence="2" type="ORF">ACFYXI_34485</name>
</gene>